<gene>
    <name evidence="7" type="ORF">IV454_04770</name>
</gene>
<sequence length="612" mass="69244">MKTLKATKADHQIQACINEQQSFYVIAGAGSGKTTSLISALDNIRNQHGKHLRREAQRIVCVTYTKRAVAVISSRLGWDDLYIISTLHGFLWSEIKRFTPSIRKALQEKIIPGRIAKQRADDDGGKSKKALTARTKAEQLAQDLLGLASVPSFTYNDSNFSNYLQGEIGHEDVIDVAAYMIAASPQLRKIMGQKYPYIFVDEAQDTQENVVEALNMLCQNPGLPIIGYFGDPMQQIYDKRAGDFKGPADSMRIPKEENFRCSVNVINLLNAFRKDIQQFPAGKNADIEGSVILRLIQTDKPGAPRGRYTPEQIESASYKLDDAMAQWGWKGKEKIKHLYLVRQMIARRLGFSDLHNLFTGDYASTRAQDDYENGEHYLLKPFIVCLYPLVKASRAKDGRGMIDILRQNSPAFDPKGKNASRPLIEMRKRVDTIISDLNEMWDAKTVEDILRYFRKNDLYPASKRLVESLDRNRREEPFDVEKHALEKGDWLADALFDMGLEEIATYCEFIDDNTEFSTQHGVKGEEYESVLVVIDDVGSAWNNYSFAKTLTPKSAGGEPTDRQRRLSNNLAYVCFSRAEKDLRIVMYSQNAAAAKLELLEKKLFTAAQIEVA</sequence>
<accession>A0AA49A9K5</accession>
<keyword evidence="1 5" id="KW-0547">Nucleotide-binding</keyword>
<evidence type="ECO:0000256" key="2">
    <source>
        <dbReference type="ARBA" id="ARBA00022801"/>
    </source>
</evidence>
<evidence type="ECO:0000313" key="7">
    <source>
        <dbReference type="EMBL" id="QPI50882.1"/>
    </source>
</evidence>
<dbReference type="RefSeq" id="WP_206090537.1">
    <property type="nucleotide sequence ID" value="NZ_CP065053.1"/>
</dbReference>
<protein>
    <submittedName>
        <fullName evidence="7">ATP-dependent helicase</fullName>
    </submittedName>
</protein>
<dbReference type="InterPro" id="IPR014016">
    <property type="entry name" value="UvrD-like_ATP-bd"/>
</dbReference>
<dbReference type="Proteomes" id="UP000662888">
    <property type="component" value="Chromosome"/>
</dbReference>
<dbReference type="SUPFAM" id="SSF52540">
    <property type="entry name" value="P-loop containing nucleoside triphosphate hydrolases"/>
    <property type="match status" value="1"/>
</dbReference>
<proteinExistence type="predicted"/>
<evidence type="ECO:0000256" key="1">
    <source>
        <dbReference type="ARBA" id="ARBA00022741"/>
    </source>
</evidence>
<keyword evidence="4 5" id="KW-0067">ATP-binding</keyword>
<name>A0AA49A9K5_9BURK</name>
<feature type="binding site" evidence="5">
    <location>
        <begin position="27"/>
        <end position="34"/>
    </location>
    <ligand>
        <name>ATP</name>
        <dbReference type="ChEBI" id="CHEBI:30616"/>
    </ligand>
</feature>
<keyword evidence="8" id="KW-1185">Reference proteome</keyword>
<keyword evidence="3 5" id="KW-0347">Helicase</keyword>
<dbReference type="PROSITE" id="PS51198">
    <property type="entry name" value="UVRD_HELICASE_ATP_BIND"/>
    <property type="match status" value="1"/>
</dbReference>
<evidence type="ECO:0000259" key="6">
    <source>
        <dbReference type="PROSITE" id="PS51198"/>
    </source>
</evidence>
<keyword evidence="2 5" id="KW-0378">Hydrolase</keyword>
<dbReference type="PANTHER" id="PTHR11070">
    <property type="entry name" value="UVRD / RECB / PCRA DNA HELICASE FAMILY MEMBER"/>
    <property type="match status" value="1"/>
</dbReference>
<evidence type="ECO:0000256" key="3">
    <source>
        <dbReference type="ARBA" id="ARBA00022806"/>
    </source>
</evidence>
<dbReference type="GO" id="GO:0004386">
    <property type="term" value="F:helicase activity"/>
    <property type="evidence" value="ECO:0007669"/>
    <property type="project" value="UniProtKB-KW"/>
</dbReference>
<dbReference type="InterPro" id="IPR027417">
    <property type="entry name" value="P-loop_NTPase"/>
</dbReference>
<organism evidence="7 8">
    <name type="scientific">Massilia antarctica</name>
    <dbReference type="NCBI Taxonomy" id="2765360"/>
    <lineage>
        <taxon>Bacteria</taxon>
        <taxon>Pseudomonadati</taxon>
        <taxon>Pseudomonadota</taxon>
        <taxon>Betaproteobacteria</taxon>
        <taxon>Burkholderiales</taxon>
        <taxon>Oxalobacteraceae</taxon>
        <taxon>Telluria group</taxon>
        <taxon>Massilia</taxon>
    </lineage>
</organism>
<dbReference type="PANTHER" id="PTHR11070:SF3">
    <property type="entry name" value="DNA 3'-5' HELICASE"/>
    <property type="match status" value="1"/>
</dbReference>
<evidence type="ECO:0000313" key="8">
    <source>
        <dbReference type="Proteomes" id="UP000662888"/>
    </source>
</evidence>
<reference evidence="7 8" key="1">
    <citation type="submission" date="2020-11" db="EMBL/GenBank/DDBJ databases">
        <authorList>
            <person name="Sun Q."/>
        </authorList>
    </citation>
    <scope>NUCLEOTIDE SEQUENCE [LARGE SCALE GENOMIC DNA]</scope>
    <source>
        <strain evidence="7 8">P8398</strain>
    </source>
</reference>
<dbReference type="Pfam" id="PF00580">
    <property type="entry name" value="UvrD-helicase"/>
    <property type="match status" value="1"/>
</dbReference>
<feature type="domain" description="UvrD-like helicase ATP-binding" evidence="6">
    <location>
        <begin position="6"/>
        <end position="275"/>
    </location>
</feature>
<evidence type="ECO:0000256" key="5">
    <source>
        <dbReference type="PROSITE-ProRule" id="PRU00560"/>
    </source>
</evidence>
<evidence type="ECO:0000256" key="4">
    <source>
        <dbReference type="ARBA" id="ARBA00022840"/>
    </source>
</evidence>
<dbReference type="Gene3D" id="3.40.50.300">
    <property type="entry name" value="P-loop containing nucleotide triphosphate hydrolases"/>
    <property type="match status" value="2"/>
</dbReference>
<dbReference type="InterPro" id="IPR000212">
    <property type="entry name" value="DNA_helicase_UvrD/REP"/>
</dbReference>
<dbReference type="EMBL" id="CP065053">
    <property type="protein sequence ID" value="QPI50882.1"/>
    <property type="molecule type" value="Genomic_DNA"/>
</dbReference>